<name>A0A6A4V5A4_AMPAM</name>
<proteinExistence type="predicted"/>
<protein>
    <submittedName>
        <fullName evidence="1">Uncharacterized protein</fullName>
    </submittedName>
</protein>
<accession>A0A6A4V5A4</accession>
<keyword evidence="2" id="KW-1185">Reference proteome</keyword>
<evidence type="ECO:0000313" key="1">
    <source>
        <dbReference type="EMBL" id="KAF0286754.1"/>
    </source>
</evidence>
<dbReference type="AlphaFoldDB" id="A0A6A4V5A4"/>
<dbReference type="Proteomes" id="UP000440578">
    <property type="component" value="Unassembled WGS sequence"/>
</dbReference>
<reference evidence="1 2" key="1">
    <citation type="submission" date="2019-07" db="EMBL/GenBank/DDBJ databases">
        <title>Draft genome assembly of a fouling barnacle, Amphibalanus amphitrite (Darwin, 1854): The first reference genome for Thecostraca.</title>
        <authorList>
            <person name="Kim W."/>
        </authorList>
    </citation>
    <scope>NUCLEOTIDE SEQUENCE [LARGE SCALE GENOMIC DNA]</scope>
    <source>
        <strain evidence="1">SNU_AA5</strain>
        <tissue evidence="1">Soma without cirri and trophi</tissue>
    </source>
</reference>
<gene>
    <name evidence="1" type="ORF">FJT64_014770</name>
</gene>
<sequence length="67" mass="7487">MRRICTIEFESLWVGSARLRRAVGPAKYASDGFRCHTLTTMDTTVCLSQSMDSVNTQNGEEEVSTEL</sequence>
<organism evidence="1 2">
    <name type="scientific">Amphibalanus amphitrite</name>
    <name type="common">Striped barnacle</name>
    <name type="synonym">Balanus amphitrite</name>
    <dbReference type="NCBI Taxonomy" id="1232801"/>
    <lineage>
        <taxon>Eukaryota</taxon>
        <taxon>Metazoa</taxon>
        <taxon>Ecdysozoa</taxon>
        <taxon>Arthropoda</taxon>
        <taxon>Crustacea</taxon>
        <taxon>Multicrustacea</taxon>
        <taxon>Cirripedia</taxon>
        <taxon>Thoracica</taxon>
        <taxon>Thoracicalcarea</taxon>
        <taxon>Balanomorpha</taxon>
        <taxon>Balanoidea</taxon>
        <taxon>Balanidae</taxon>
        <taxon>Amphibalaninae</taxon>
        <taxon>Amphibalanus</taxon>
    </lineage>
</organism>
<dbReference type="EMBL" id="VIIS01002229">
    <property type="protein sequence ID" value="KAF0286754.1"/>
    <property type="molecule type" value="Genomic_DNA"/>
</dbReference>
<comment type="caution">
    <text evidence="1">The sequence shown here is derived from an EMBL/GenBank/DDBJ whole genome shotgun (WGS) entry which is preliminary data.</text>
</comment>
<evidence type="ECO:0000313" key="2">
    <source>
        <dbReference type="Proteomes" id="UP000440578"/>
    </source>
</evidence>